<keyword evidence="2" id="KW-1185">Reference proteome</keyword>
<comment type="caution">
    <text evidence="1">The sequence shown here is derived from an EMBL/GenBank/DDBJ whole genome shotgun (WGS) entry which is preliminary data.</text>
</comment>
<gene>
    <name evidence="1" type="ORF">CYNAS_LOCUS13149</name>
</gene>
<dbReference type="Proteomes" id="UP001176961">
    <property type="component" value="Unassembled WGS sequence"/>
</dbReference>
<dbReference type="AlphaFoldDB" id="A0AA36GZS0"/>
<accession>A0AA36GZS0</accession>
<evidence type="ECO:0000313" key="2">
    <source>
        <dbReference type="Proteomes" id="UP001176961"/>
    </source>
</evidence>
<proteinExistence type="predicted"/>
<organism evidence="1 2">
    <name type="scientific">Cylicocyclus nassatus</name>
    <name type="common">Nematode worm</name>
    <dbReference type="NCBI Taxonomy" id="53992"/>
    <lineage>
        <taxon>Eukaryota</taxon>
        <taxon>Metazoa</taxon>
        <taxon>Ecdysozoa</taxon>
        <taxon>Nematoda</taxon>
        <taxon>Chromadorea</taxon>
        <taxon>Rhabditida</taxon>
        <taxon>Rhabditina</taxon>
        <taxon>Rhabditomorpha</taxon>
        <taxon>Strongyloidea</taxon>
        <taxon>Strongylidae</taxon>
        <taxon>Cylicocyclus</taxon>
    </lineage>
</organism>
<sequence length="394" mass="44190">MESSAQLRKLAVLRLRLQEGCSLTQQDLSELLGIVKNSDVYCDDVFRHSLILAAETVCRRIWQVSQFGSSADKEHHDFAAAVLQKFGGNIRRMEFKDNDRWFGGITSHPGRNSDKTRTFSILAVCLALLQNVEDASTLQLRRTVLDELSCLYSSTNQLAYDLLNSDDRFLASISALLTIGKEIATTSTHSPNEVIMASFRQIRFDPETVLSWINNDEIGPETVTAIVKSMIDDSVVWKTIVATKASCSPPAKRFRSTVDEYDETWLVQANPPSANDIRITLHVPYVDEECPAHEVSLAFSQKSEIRTRQRSTLPGPGLNDFADLEEMLVELRLEIIKENLDCDIVPSRILPLYDALTQFTGALSDEGLDNEGHEEDSDEEQPKMILISFLCESV</sequence>
<dbReference type="EMBL" id="CATQJL010000305">
    <property type="protein sequence ID" value="CAJ0601166.1"/>
    <property type="molecule type" value="Genomic_DNA"/>
</dbReference>
<reference evidence="1" key="1">
    <citation type="submission" date="2023-07" db="EMBL/GenBank/DDBJ databases">
        <authorList>
            <consortium name="CYATHOMIX"/>
        </authorList>
    </citation>
    <scope>NUCLEOTIDE SEQUENCE</scope>
    <source>
        <strain evidence="1">N/A</strain>
    </source>
</reference>
<name>A0AA36GZS0_CYLNA</name>
<protein>
    <submittedName>
        <fullName evidence="1">Uncharacterized protein</fullName>
    </submittedName>
</protein>
<evidence type="ECO:0000313" key="1">
    <source>
        <dbReference type="EMBL" id="CAJ0601166.1"/>
    </source>
</evidence>